<accession>A0A0A7ARE3</accession>
<keyword evidence="7 13" id="KW-0067">ATP-binding</keyword>
<dbReference type="AlphaFoldDB" id="A0A0A7ARE3"/>
<evidence type="ECO:0000256" key="2">
    <source>
        <dbReference type="ARBA" id="ARBA00005814"/>
    </source>
</evidence>
<keyword evidence="8 11" id="KW-1133">Transmembrane helix</keyword>
<evidence type="ECO:0000256" key="6">
    <source>
        <dbReference type="ARBA" id="ARBA00022741"/>
    </source>
</evidence>
<feature type="transmembrane region" description="Helical" evidence="11">
    <location>
        <begin position="657"/>
        <end position="680"/>
    </location>
</feature>
<dbReference type="GO" id="GO:0140359">
    <property type="term" value="F:ABC-type transporter activity"/>
    <property type="evidence" value="ECO:0007669"/>
    <property type="project" value="InterPro"/>
</dbReference>
<feature type="domain" description="ABC transporter" evidence="12">
    <location>
        <begin position="42"/>
        <end position="292"/>
    </location>
</feature>
<keyword evidence="6" id="KW-0547">Nucleotide-binding</keyword>
<evidence type="ECO:0000256" key="7">
    <source>
        <dbReference type="ARBA" id="ARBA00022840"/>
    </source>
</evidence>
<dbReference type="SMART" id="SM00382">
    <property type="entry name" value="AAA"/>
    <property type="match status" value="1"/>
</dbReference>
<reference evidence="13" key="1">
    <citation type="submission" date="2013-11" db="EMBL/GenBank/DDBJ databases">
        <title>The ABC transporter gene family of the intertidal copepod, Tigriopus japonicus.</title>
        <authorList>
            <person name="Rhee J.-S."/>
            <person name="Kim B.-M."/>
            <person name="Jeong C.-B."/>
            <person name="Lee J.-S."/>
        </authorList>
    </citation>
    <scope>NUCLEOTIDE SEQUENCE</scope>
</reference>
<dbReference type="InterPro" id="IPR003439">
    <property type="entry name" value="ABC_transporter-like_ATP-bd"/>
</dbReference>
<dbReference type="InterPro" id="IPR013525">
    <property type="entry name" value="ABC2_TM"/>
</dbReference>
<evidence type="ECO:0000256" key="11">
    <source>
        <dbReference type="SAM" id="Phobius"/>
    </source>
</evidence>
<dbReference type="GO" id="GO:0005886">
    <property type="term" value="C:plasma membrane"/>
    <property type="evidence" value="ECO:0007669"/>
    <property type="project" value="TreeGrafter"/>
</dbReference>
<evidence type="ECO:0000256" key="1">
    <source>
        <dbReference type="ARBA" id="ARBA00004141"/>
    </source>
</evidence>
<dbReference type="PANTHER" id="PTHR48041:SF129">
    <property type="entry name" value="PROTEIN WHITE"/>
    <property type="match status" value="1"/>
</dbReference>
<sequence length="687" mass="76149">MENKGFSEVHYGGNDDVVVKINRSSSIATAEEDQITFTWDDLSVSAVFPGSKIPFKKSEKKIKQIVKQASGYVKPGELVAIMGASGAGKSTLLNALTFRNLDGLDLTGTRYANGVPISPNSLTSVSAYIQQDDLFIGTLTPREHLEFQALVRMDREIPYKARMARVDSVLHELGLTKCAKTVIGVPGRIKGISGGEMKRLAFASEVLTNPALLFCDEPTSGLDSYMAQNVVEVLQQLANQGKSIICTIHQPSSQVFSMFDRVLLMAEGQVTYLGGVRRAFEFFSDVGHPCPEHFNPADHYVQVLAVTPGDEESCRQRIKRIADAFETSPEGRSVVKEVNYQKQNKHASNQMVEASKKSSPYKASWIEQFRALLWRSFLSVMKEPMIVKVNLIQTIVISLILGIIYMNQEYDQKGASNINGALFIIITNLNFSNVFGVVNVFCLELPIFMREHFNGSYRVDTYFLTKQLAELPVYIIMPIVFVSIFYWLVGLNPDGGRFVIAIVIAICLVQAVISFGYCVSCWASSVQMALAIAPPVMIPMLLFGGFFLNSDTVPVWLDWIQYISWFKYANEAFVVNQWVGVELSCPPDEIVELPDTFNISCNALGGNISNFCNNFADNGIISIPLNASATIDVPSPCFFDSGEAVIENLGFDKDSKVFNIIMLVVLAIAFRIIGFIGLLVRTRRKTK</sequence>
<dbReference type="Gene3D" id="3.40.50.300">
    <property type="entry name" value="P-loop containing nucleotide triphosphate hydrolases"/>
    <property type="match status" value="1"/>
</dbReference>
<dbReference type="GO" id="GO:0005524">
    <property type="term" value="F:ATP binding"/>
    <property type="evidence" value="ECO:0007669"/>
    <property type="project" value="UniProtKB-KW"/>
</dbReference>
<evidence type="ECO:0000256" key="5">
    <source>
        <dbReference type="ARBA" id="ARBA00022692"/>
    </source>
</evidence>
<dbReference type="InterPro" id="IPR005284">
    <property type="entry name" value="Pigment_permease/Abcg"/>
</dbReference>
<comment type="similarity">
    <text evidence="2">Belongs to the ABC transporter superfamily. ABCG family. Eye pigment precursor importer (TC 3.A.1.204) subfamily.</text>
</comment>
<name>A0A0A7ARE3_TIGJA</name>
<organism evidence="13">
    <name type="scientific">Tigriopus japonicus</name>
    <name type="common">Copepod</name>
    <dbReference type="NCBI Taxonomy" id="158387"/>
    <lineage>
        <taxon>Eukaryota</taxon>
        <taxon>Metazoa</taxon>
        <taxon>Ecdysozoa</taxon>
        <taxon>Arthropoda</taxon>
        <taxon>Crustacea</taxon>
        <taxon>Multicrustacea</taxon>
        <taxon>Hexanauplia</taxon>
        <taxon>Copepoda</taxon>
        <taxon>Harpacticoida</taxon>
        <taxon>Harpacticidae</taxon>
        <taxon>Tigriopus</taxon>
    </lineage>
</organism>
<feature type="transmembrane region" description="Helical" evidence="11">
    <location>
        <begin position="495"/>
        <end position="517"/>
    </location>
</feature>
<evidence type="ECO:0000256" key="8">
    <source>
        <dbReference type="ARBA" id="ARBA00022989"/>
    </source>
</evidence>
<dbReference type="Pfam" id="PF01061">
    <property type="entry name" value="ABC2_membrane"/>
    <property type="match status" value="1"/>
</dbReference>
<dbReference type="InterPro" id="IPR017871">
    <property type="entry name" value="ABC_transporter-like_CS"/>
</dbReference>
<dbReference type="PROSITE" id="PS00211">
    <property type="entry name" value="ABC_TRANSPORTER_1"/>
    <property type="match status" value="1"/>
</dbReference>
<dbReference type="EMBL" id="KF906298">
    <property type="protein sequence ID" value="AHK05663.1"/>
    <property type="molecule type" value="mRNA"/>
</dbReference>
<keyword evidence="4" id="KW-0608">Pigment</keyword>
<dbReference type="Pfam" id="PF19055">
    <property type="entry name" value="ABC2_membrane_7"/>
    <property type="match status" value="1"/>
</dbReference>
<evidence type="ECO:0000256" key="10">
    <source>
        <dbReference type="ARBA" id="ARBA00039188"/>
    </source>
</evidence>
<evidence type="ECO:0000256" key="4">
    <source>
        <dbReference type="ARBA" id="ARBA00022474"/>
    </source>
</evidence>
<evidence type="ECO:0000256" key="3">
    <source>
        <dbReference type="ARBA" id="ARBA00022448"/>
    </source>
</evidence>
<dbReference type="InterPro" id="IPR050352">
    <property type="entry name" value="ABCG_transporters"/>
</dbReference>
<dbReference type="CDD" id="cd03213">
    <property type="entry name" value="ABCG_EPDR"/>
    <property type="match status" value="1"/>
</dbReference>
<dbReference type="SUPFAM" id="SSF52540">
    <property type="entry name" value="P-loop containing nucleoside triphosphate hydrolases"/>
    <property type="match status" value="1"/>
</dbReference>
<dbReference type="InterPro" id="IPR003593">
    <property type="entry name" value="AAA+_ATPase"/>
</dbReference>
<evidence type="ECO:0000313" key="13">
    <source>
        <dbReference type="EMBL" id="AHK05663.1"/>
    </source>
</evidence>
<dbReference type="NCBIfam" id="TIGR00955">
    <property type="entry name" value="3a01204"/>
    <property type="match status" value="1"/>
</dbReference>
<evidence type="ECO:0000256" key="9">
    <source>
        <dbReference type="ARBA" id="ARBA00023136"/>
    </source>
</evidence>
<dbReference type="InterPro" id="IPR043926">
    <property type="entry name" value="ABCG_dom"/>
</dbReference>
<dbReference type="GO" id="GO:0031409">
    <property type="term" value="F:pigment binding"/>
    <property type="evidence" value="ECO:0007669"/>
    <property type="project" value="UniProtKB-KW"/>
</dbReference>
<keyword evidence="3" id="KW-0813">Transport</keyword>
<evidence type="ECO:0000259" key="12">
    <source>
        <dbReference type="PROSITE" id="PS50893"/>
    </source>
</evidence>
<dbReference type="PROSITE" id="PS50893">
    <property type="entry name" value="ABC_TRANSPORTER_2"/>
    <property type="match status" value="1"/>
</dbReference>
<feature type="transmembrane region" description="Helical" evidence="11">
    <location>
        <begin position="385"/>
        <end position="406"/>
    </location>
</feature>
<keyword evidence="9 11" id="KW-0472">Membrane</keyword>
<keyword evidence="5 11" id="KW-0812">Transmembrane</keyword>
<feature type="transmembrane region" description="Helical" evidence="11">
    <location>
        <begin position="468"/>
        <end position="489"/>
    </location>
</feature>
<protein>
    <recommendedName>
        <fullName evidence="10">Protein white</fullName>
    </recommendedName>
</protein>
<dbReference type="GO" id="GO:0016887">
    <property type="term" value="F:ATP hydrolysis activity"/>
    <property type="evidence" value="ECO:0007669"/>
    <property type="project" value="InterPro"/>
</dbReference>
<comment type="subcellular location">
    <subcellularLocation>
        <location evidence="1">Membrane</location>
        <topology evidence="1">Multi-pass membrane protein</topology>
    </subcellularLocation>
</comment>
<feature type="transmembrane region" description="Helical" evidence="11">
    <location>
        <begin position="529"/>
        <end position="548"/>
    </location>
</feature>
<dbReference type="InterPro" id="IPR027417">
    <property type="entry name" value="P-loop_NTPase"/>
</dbReference>
<proteinExistence type="evidence at transcript level"/>
<feature type="transmembrane region" description="Helical" evidence="11">
    <location>
        <begin position="418"/>
        <end position="447"/>
    </location>
</feature>
<dbReference type="Pfam" id="PF00005">
    <property type="entry name" value="ABC_tran"/>
    <property type="match status" value="1"/>
</dbReference>
<dbReference type="PANTHER" id="PTHR48041">
    <property type="entry name" value="ABC TRANSPORTER G FAMILY MEMBER 28"/>
    <property type="match status" value="1"/>
</dbReference>
<dbReference type="GO" id="GO:0030659">
    <property type="term" value="C:cytoplasmic vesicle membrane"/>
    <property type="evidence" value="ECO:0007669"/>
    <property type="project" value="TreeGrafter"/>
</dbReference>